<keyword evidence="9" id="KW-1185">Reference proteome</keyword>
<sequence length="225" mass="24315">MEQDESGAAPGFWPRIGEPAPAFEGRSTDGPVRLADFRGGWLFLLSHPADFTPVCTSELAAFGRRQEAFRSRGCALLALSIDSLYAHLAWLQSIERTLGVRVAVPLLEDVSMAVARRYGMIHPAATSTATIRASYLIDPDGLVQAITWYPLQIGRSVEEHLRLLEAARAARASGCGTPADWQPGGPLLEPPPTTRGELPRVETEGGEAPGRAWYYRPRPPGDAAG</sequence>
<dbReference type="InterPro" id="IPR024706">
    <property type="entry name" value="Peroxiredoxin_AhpC-typ"/>
</dbReference>
<dbReference type="InterPro" id="IPR000866">
    <property type="entry name" value="AhpC/TSA"/>
</dbReference>
<dbReference type="GO" id="GO:0006979">
    <property type="term" value="P:response to oxidative stress"/>
    <property type="evidence" value="ECO:0007669"/>
    <property type="project" value="TreeGrafter"/>
</dbReference>
<evidence type="ECO:0000313" key="9">
    <source>
        <dbReference type="Proteomes" id="UP000192917"/>
    </source>
</evidence>
<dbReference type="RefSeq" id="WP_085125885.1">
    <property type="nucleotide sequence ID" value="NZ_FWZX01000034.1"/>
</dbReference>
<dbReference type="PROSITE" id="PS51352">
    <property type="entry name" value="THIOREDOXIN_2"/>
    <property type="match status" value="1"/>
</dbReference>
<reference evidence="8 9" key="1">
    <citation type="submission" date="2017-04" db="EMBL/GenBank/DDBJ databases">
        <authorList>
            <person name="Afonso C.L."/>
            <person name="Miller P.J."/>
            <person name="Scott M.A."/>
            <person name="Spackman E."/>
            <person name="Goraichik I."/>
            <person name="Dimitrov K.M."/>
            <person name="Suarez D.L."/>
            <person name="Swayne D.E."/>
        </authorList>
    </citation>
    <scope>NUCLEOTIDE SEQUENCE [LARGE SCALE GENOMIC DNA]</scope>
    <source>
        <strain evidence="8 9">USBA 355</strain>
    </source>
</reference>
<evidence type="ECO:0000256" key="4">
    <source>
        <dbReference type="ARBA" id="ARBA00037420"/>
    </source>
</evidence>
<dbReference type="PANTHER" id="PTHR10681:SF128">
    <property type="entry name" value="THIOREDOXIN-DEPENDENT PEROXIDE REDUCTASE, MITOCHONDRIAL"/>
    <property type="match status" value="1"/>
</dbReference>
<dbReference type="GO" id="GO:0045454">
    <property type="term" value="P:cell redox homeostasis"/>
    <property type="evidence" value="ECO:0007669"/>
    <property type="project" value="TreeGrafter"/>
</dbReference>
<proteinExistence type="inferred from homology"/>
<evidence type="ECO:0000313" key="8">
    <source>
        <dbReference type="EMBL" id="SMF75577.1"/>
    </source>
</evidence>
<dbReference type="GO" id="GO:0008379">
    <property type="term" value="F:thioredoxin peroxidase activity"/>
    <property type="evidence" value="ECO:0007669"/>
    <property type="project" value="TreeGrafter"/>
</dbReference>
<evidence type="ECO:0000256" key="2">
    <source>
        <dbReference type="ARBA" id="ARBA00023002"/>
    </source>
</evidence>
<evidence type="ECO:0000256" key="1">
    <source>
        <dbReference type="ARBA" id="ARBA00009796"/>
    </source>
</evidence>
<comment type="similarity">
    <text evidence="1">Belongs to the peroxiredoxin family. AhpC/Prx1 subfamily.</text>
</comment>
<feature type="domain" description="Thioredoxin" evidence="7">
    <location>
        <begin position="14"/>
        <end position="169"/>
    </location>
</feature>
<feature type="active site" description="Cysteine sulfenic acid (-SOH) intermediate; for peroxidase activity" evidence="5">
    <location>
        <position position="55"/>
    </location>
</feature>
<feature type="region of interest" description="Disordered" evidence="6">
    <location>
        <begin position="174"/>
        <end position="225"/>
    </location>
</feature>
<evidence type="ECO:0000256" key="5">
    <source>
        <dbReference type="PIRSR" id="PIRSR000239-1"/>
    </source>
</evidence>
<dbReference type="STRING" id="560819.SAMN05428998_13444"/>
<dbReference type="AlphaFoldDB" id="A0A1Y6CTD7"/>
<dbReference type="GO" id="GO:0042744">
    <property type="term" value="P:hydrogen peroxide catabolic process"/>
    <property type="evidence" value="ECO:0007669"/>
    <property type="project" value="TreeGrafter"/>
</dbReference>
<name>A0A1Y6CTD7_9PROT</name>
<dbReference type="GO" id="GO:0033554">
    <property type="term" value="P:cellular response to stress"/>
    <property type="evidence" value="ECO:0007669"/>
    <property type="project" value="TreeGrafter"/>
</dbReference>
<comment type="function">
    <text evidence="4">Thiol-specific peroxidase that catalyzes the reduction of hydrogen peroxide and organic hydroperoxides to water and alcohols, respectively. Plays a role in cell protection against oxidative stress by detoxifying peroxides.</text>
</comment>
<protein>
    <recommendedName>
        <fullName evidence="3">Thioredoxin peroxidase</fullName>
    </recommendedName>
</protein>
<evidence type="ECO:0000259" key="7">
    <source>
        <dbReference type="PROSITE" id="PS51352"/>
    </source>
</evidence>
<dbReference type="EMBL" id="FWZX01000034">
    <property type="protein sequence ID" value="SMF75577.1"/>
    <property type="molecule type" value="Genomic_DNA"/>
</dbReference>
<gene>
    <name evidence="8" type="ORF">SAMN05428998_13444</name>
</gene>
<feature type="region of interest" description="Disordered" evidence="6">
    <location>
        <begin position="1"/>
        <end position="27"/>
    </location>
</feature>
<accession>A0A1Y6CTD7</accession>
<dbReference type="GO" id="GO:0005829">
    <property type="term" value="C:cytosol"/>
    <property type="evidence" value="ECO:0007669"/>
    <property type="project" value="TreeGrafter"/>
</dbReference>
<dbReference type="Proteomes" id="UP000192917">
    <property type="component" value="Unassembled WGS sequence"/>
</dbReference>
<dbReference type="Gene3D" id="3.40.30.10">
    <property type="entry name" value="Glutaredoxin"/>
    <property type="match status" value="1"/>
</dbReference>
<dbReference type="SUPFAM" id="SSF52833">
    <property type="entry name" value="Thioredoxin-like"/>
    <property type="match status" value="1"/>
</dbReference>
<dbReference type="Pfam" id="PF00578">
    <property type="entry name" value="AhpC-TSA"/>
    <property type="match status" value="1"/>
</dbReference>
<evidence type="ECO:0000256" key="3">
    <source>
        <dbReference type="ARBA" id="ARBA00032824"/>
    </source>
</evidence>
<dbReference type="InterPro" id="IPR013766">
    <property type="entry name" value="Thioredoxin_domain"/>
</dbReference>
<evidence type="ECO:0000256" key="6">
    <source>
        <dbReference type="SAM" id="MobiDB-lite"/>
    </source>
</evidence>
<dbReference type="InterPro" id="IPR050217">
    <property type="entry name" value="Peroxiredoxin"/>
</dbReference>
<dbReference type="PIRSF" id="PIRSF000239">
    <property type="entry name" value="AHPC"/>
    <property type="match status" value="1"/>
</dbReference>
<organism evidence="8 9">
    <name type="scientific">Tistlia consotensis USBA 355</name>
    <dbReference type="NCBI Taxonomy" id="560819"/>
    <lineage>
        <taxon>Bacteria</taxon>
        <taxon>Pseudomonadati</taxon>
        <taxon>Pseudomonadota</taxon>
        <taxon>Alphaproteobacteria</taxon>
        <taxon>Rhodospirillales</taxon>
        <taxon>Rhodovibrionaceae</taxon>
        <taxon>Tistlia</taxon>
    </lineage>
</organism>
<dbReference type="PANTHER" id="PTHR10681">
    <property type="entry name" value="THIOREDOXIN PEROXIDASE"/>
    <property type="match status" value="1"/>
</dbReference>
<dbReference type="InterPro" id="IPR036249">
    <property type="entry name" value="Thioredoxin-like_sf"/>
</dbReference>
<keyword evidence="2" id="KW-0560">Oxidoreductase</keyword>